<dbReference type="Proteomes" id="UP000830768">
    <property type="component" value="Chromosome 8"/>
</dbReference>
<proteinExistence type="predicted"/>
<reference evidence="1" key="1">
    <citation type="submission" date="2021-11" db="EMBL/GenBank/DDBJ databases">
        <title>Fusarium solani-melongenae Genome sequencing and assembly.</title>
        <authorList>
            <person name="Xie S."/>
            <person name="Huang L."/>
            <person name="Zhang X."/>
        </authorList>
    </citation>
    <scope>NUCLEOTIDE SEQUENCE</scope>
    <source>
        <strain evidence="1">CRI 24-3</strain>
    </source>
</reference>
<organism evidence="1 2">
    <name type="scientific">Fusarium solani subsp. cucurbitae</name>
    <name type="common">Neocosmosporum cucurbitae</name>
    <dbReference type="NCBI Taxonomy" id="2747967"/>
    <lineage>
        <taxon>Eukaryota</taxon>
        <taxon>Fungi</taxon>
        <taxon>Dikarya</taxon>
        <taxon>Ascomycota</taxon>
        <taxon>Pezizomycotina</taxon>
        <taxon>Sordariomycetes</taxon>
        <taxon>Hypocreomycetidae</taxon>
        <taxon>Hypocreales</taxon>
        <taxon>Nectriaceae</taxon>
        <taxon>Fusarium</taxon>
        <taxon>Fusarium solani species complex</taxon>
    </lineage>
</organism>
<sequence>MKVAVVGGGPAGLATLKFLSHAHEYFPITPIEVRLFESEKHIGGTFSYRVYEDAELVSSKYLTAFSDFRLPEDAPDFVTPGVYVKYLKDYASAFKLWGMIELHTRVDQIRRGPNGVGHIVSLYCKDTGRSTQWTCDAVAICTGINVNPIIPDIKGVERVPSVLHSSQLKTRTQFGENTNVYIMGAGETGMDLAYLAVTSKAKSVTLCHRDGFFCAPKIIPIPKVMGHSKEDPSGRPNKPVDTSVASLFDTAYVHPKLQRSQLLWTYYDRWIKKMHWVISGTEEGPDQWVGQMSASRKYVDSILLCKSDKALPYMNVGKRSTSWVNRMRSRIINVPLRDNNGKKIDVVTWPKRIDENGLVVLDKKCRSDSVLPDEQLKPDVMVLATGYTREFPFLNNDYPCVSQTNVRGVYKDGDVSLSFVGFVRPAIGAIPPLAELQAQFWVLRLLQDQFPKEVPRQFGHNSLPSYDLDYQLHSRGSYSFFETKRAVDHESYAYQLALDMGSAPTATYMLKKGFKVFFTWAMGSNFNTKFRLVGPWKWEEGAEKIMRNELYDVVKRSGGYIYLTTYTIIPMLIFGSLSLMLYGWFGLCNLISGLGRRTDRKPSVATPAGRQA</sequence>
<dbReference type="EMBL" id="CP090036">
    <property type="protein sequence ID" value="UPK98206.1"/>
    <property type="molecule type" value="Genomic_DNA"/>
</dbReference>
<keyword evidence="2" id="KW-1185">Reference proteome</keyword>
<evidence type="ECO:0000313" key="2">
    <source>
        <dbReference type="Proteomes" id="UP000830768"/>
    </source>
</evidence>
<evidence type="ECO:0000313" key="1">
    <source>
        <dbReference type="EMBL" id="UPK98206.1"/>
    </source>
</evidence>
<accession>A0ACD3ZAQ3</accession>
<gene>
    <name evidence="1" type="ORF">LCI18_009141</name>
</gene>
<name>A0ACD3ZAQ3_FUSSC</name>
<protein>
    <submittedName>
        <fullName evidence="1">Uncharacterized protein</fullName>
    </submittedName>
</protein>